<keyword evidence="1" id="KW-0472">Membrane</keyword>
<comment type="caution">
    <text evidence="3">The sequence shown here is derived from an EMBL/GenBank/DDBJ whole genome shotgun (WGS) entry which is preliminary data.</text>
</comment>
<dbReference type="InterPro" id="IPR027954">
    <property type="entry name" value="Transcobalamin-like_C"/>
</dbReference>
<name>A0A1F5YLI9_9BACT</name>
<protein>
    <recommendedName>
        <fullName evidence="2">Transcobalamin-like C-terminal domain-containing protein</fullName>
    </recommendedName>
</protein>
<dbReference type="EMBL" id="MFJB01000004">
    <property type="protein sequence ID" value="OGG00964.1"/>
    <property type="molecule type" value="Genomic_DNA"/>
</dbReference>
<evidence type="ECO:0000256" key="1">
    <source>
        <dbReference type="SAM" id="Phobius"/>
    </source>
</evidence>
<organism evidence="3 4">
    <name type="scientific">Candidatus Gottesmanbacteria bacterium RBG_16_38_7b</name>
    <dbReference type="NCBI Taxonomy" id="1798372"/>
    <lineage>
        <taxon>Bacteria</taxon>
        <taxon>Candidatus Gottesmaniibacteriota</taxon>
    </lineage>
</organism>
<feature type="domain" description="Transcobalamin-like C-terminal" evidence="2">
    <location>
        <begin position="96"/>
        <end position="151"/>
    </location>
</feature>
<keyword evidence="1" id="KW-0812">Transmembrane</keyword>
<sequence>MKRHNYKEKKTPVFIILFIIIAVVVIAQLTLFRSNNNLVQNKINDNASTTANIQEKQSQDNTVIIDFGNGQKKEKTVKANTPYQALEMVANSQGYKITTKQYKYGLMVEEINRIKNTPEKYWLFSVNGKPGLISADRQKLNAGDVVEWKYTSAK</sequence>
<feature type="transmembrane region" description="Helical" evidence="1">
    <location>
        <begin position="12"/>
        <end position="32"/>
    </location>
</feature>
<evidence type="ECO:0000313" key="4">
    <source>
        <dbReference type="Proteomes" id="UP000177396"/>
    </source>
</evidence>
<gene>
    <name evidence="3" type="ORF">A2153_02610</name>
</gene>
<dbReference type="AlphaFoldDB" id="A0A1F5YLI9"/>
<dbReference type="Gene3D" id="2.170.130.30">
    <property type="match status" value="1"/>
</dbReference>
<keyword evidence="1" id="KW-1133">Transmembrane helix</keyword>
<proteinExistence type="predicted"/>
<evidence type="ECO:0000313" key="3">
    <source>
        <dbReference type="EMBL" id="OGG00964.1"/>
    </source>
</evidence>
<dbReference type="Pfam" id="PF14478">
    <property type="entry name" value="DUF4430"/>
    <property type="match status" value="1"/>
</dbReference>
<evidence type="ECO:0000259" key="2">
    <source>
        <dbReference type="Pfam" id="PF14478"/>
    </source>
</evidence>
<dbReference type="Proteomes" id="UP000177396">
    <property type="component" value="Unassembled WGS sequence"/>
</dbReference>
<reference evidence="3 4" key="1">
    <citation type="journal article" date="2016" name="Nat. Commun.">
        <title>Thousands of microbial genomes shed light on interconnected biogeochemical processes in an aquifer system.</title>
        <authorList>
            <person name="Anantharaman K."/>
            <person name="Brown C.T."/>
            <person name="Hug L.A."/>
            <person name="Sharon I."/>
            <person name="Castelle C.J."/>
            <person name="Probst A.J."/>
            <person name="Thomas B.C."/>
            <person name="Singh A."/>
            <person name="Wilkins M.J."/>
            <person name="Karaoz U."/>
            <person name="Brodie E.L."/>
            <person name="Williams K.H."/>
            <person name="Hubbard S.S."/>
            <person name="Banfield J.F."/>
        </authorList>
    </citation>
    <scope>NUCLEOTIDE SEQUENCE [LARGE SCALE GENOMIC DNA]</scope>
</reference>
<accession>A0A1F5YLI9</accession>